<evidence type="ECO:0000256" key="1">
    <source>
        <dbReference type="ARBA" id="ARBA00022664"/>
    </source>
</evidence>
<protein>
    <recommendedName>
        <fullName evidence="3">CCHC-type domain-containing protein</fullName>
    </recommendedName>
</protein>
<sequence length="210" mass="23461">MTFGDCKFNFFQSFNHALTGSYVNSLSSSLMFPYTQDHLAPGPIDLDIFTPGGPPVDKSKGCCYNCSKMGHYSKDCCMPHKRTRPSNLPNQPQQPMFHIGDPYPLCAEQMRIKAQPTNRPALSSSLLGCVPQHQKDSKKKKKVSPNDVKKFLALIKNECNIKNKPANPTLSAHFFNLNPDGMSEPRLPIYVTSIYGHAGCFTKRSVDYLL</sequence>
<comment type="caution">
    <text evidence="4">The sequence shown here is derived from an EMBL/GenBank/DDBJ whole genome shotgun (WGS) entry which is preliminary data.</text>
</comment>
<accession>A0ABQ8PWT4</accession>
<proteinExistence type="predicted"/>
<evidence type="ECO:0000313" key="4">
    <source>
        <dbReference type="EMBL" id="KAJ3990876.1"/>
    </source>
</evidence>
<evidence type="ECO:0000313" key="5">
    <source>
        <dbReference type="Proteomes" id="UP001163828"/>
    </source>
</evidence>
<keyword evidence="2" id="KW-0863">Zinc-finger</keyword>
<evidence type="ECO:0000256" key="2">
    <source>
        <dbReference type="PROSITE-ProRule" id="PRU00047"/>
    </source>
</evidence>
<dbReference type="InterPro" id="IPR001878">
    <property type="entry name" value="Znf_CCHC"/>
</dbReference>
<dbReference type="EMBL" id="MU791372">
    <property type="protein sequence ID" value="KAJ3990876.1"/>
    <property type="molecule type" value="Genomic_DNA"/>
</dbReference>
<feature type="domain" description="CCHC-type" evidence="3">
    <location>
        <begin position="63"/>
        <end position="76"/>
    </location>
</feature>
<dbReference type="SUPFAM" id="SSF57756">
    <property type="entry name" value="Retrovirus zinc finger-like domains"/>
    <property type="match status" value="1"/>
</dbReference>
<dbReference type="Gene3D" id="4.10.60.10">
    <property type="entry name" value="Zinc finger, CCHC-type"/>
    <property type="match status" value="1"/>
</dbReference>
<dbReference type="PROSITE" id="PS50158">
    <property type="entry name" value="ZF_CCHC"/>
    <property type="match status" value="1"/>
</dbReference>
<keyword evidence="1" id="KW-0507">mRNA processing</keyword>
<keyword evidence="5" id="KW-1185">Reference proteome</keyword>
<organism evidence="4 5">
    <name type="scientific">Lentinula boryana</name>
    <dbReference type="NCBI Taxonomy" id="40481"/>
    <lineage>
        <taxon>Eukaryota</taxon>
        <taxon>Fungi</taxon>
        <taxon>Dikarya</taxon>
        <taxon>Basidiomycota</taxon>
        <taxon>Agaricomycotina</taxon>
        <taxon>Agaricomycetes</taxon>
        <taxon>Agaricomycetidae</taxon>
        <taxon>Agaricales</taxon>
        <taxon>Marasmiineae</taxon>
        <taxon>Omphalotaceae</taxon>
        <taxon>Lentinula</taxon>
    </lineage>
</organism>
<name>A0ABQ8PWT4_9AGAR</name>
<dbReference type="InterPro" id="IPR036875">
    <property type="entry name" value="Znf_CCHC_sf"/>
</dbReference>
<evidence type="ECO:0000259" key="3">
    <source>
        <dbReference type="PROSITE" id="PS50158"/>
    </source>
</evidence>
<keyword evidence="2" id="KW-0862">Zinc</keyword>
<keyword evidence="2" id="KW-0479">Metal-binding</keyword>
<dbReference type="Proteomes" id="UP001163828">
    <property type="component" value="Unassembled WGS sequence"/>
</dbReference>
<gene>
    <name evidence="4" type="ORF">F5050DRAFT_1813326</name>
</gene>
<reference evidence="4" key="1">
    <citation type="submission" date="2022-08" db="EMBL/GenBank/DDBJ databases">
        <authorList>
            <consortium name="DOE Joint Genome Institute"/>
            <person name="Min B."/>
            <person name="Riley R."/>
            <person name="Sierra-Patev S."/>
            <person name="Naranjo-Ortiz M."/>
            <person name="Looney B."/>
            <person name="Konkel Z."/>
            <person name="Slot J.C."/>
            <person name="Sakamoto Y."/>
            <person name="Steenwyk J.L."/>
            <person name="Rokas A."/>
            <person name="Carro J."/>
            <person name="Camarero S."/>
            <person name="Ferreira P."/>
            <person name="Molpeceres G."/>
            <person name="Ruiz-Duenas F.J."/>
            <person name="Serrano A."/>
            <person name="Henrissat B."/>
            <person name="Drula E."/>
            <person name="Hughes K.W."/>
            <person name="Mata J.L."/>
            <person name="Ishikawa N.K."/>
            <person name="Vargas-Isla R."/>
            <person name="Ushijima S."/>
            <person name="Smith C.A."/>
            <person name="Ahrendt S."/>
            <person name="Andreopoulos W."/>
            <person name="He G."/>
            <person name="Labutti K."/>
            <person name="Lipzen A."/>
            <person name="Ng V."/>
            <person name="Sandor L."/>
            <person name="Barry K."/>
            <person name="Martinez A.T."/>
            <person name="Xiao Y."/>
            <person name="Gibbons J.G."/>
            <person name="Terashima K."/>
            <person name="Hibbett D.S."/>
            <person name="Grigoriev I.V."/>
        </authorList>
    </citation>
    <scope>NUCLEOTIDE SEQUENCE</scope>
    <source>
        <strain evidence="4">TFB10827</strain>
    </source>
</reference>